<organism evidence="1">
    <name type="scientific">Rhizophora mucronata</name>
    <name type="common">Asiatic mangrove</name>
    <dbReference type="NCBI Taxonomy" id="61149"/>
    <lineage>
        <taxon>Eukaryota</taxon>
        <taxon>Viridiplantae</taxon>
        <taxon>Streptophyta</taxon>
        <taxon>Embryophyta</taxon>
        <taxon>Tracheophyta</taxon>
        <taxon>Spermatophyta</taxon>
        <taxon>Magnoliopsida</taxon>
        <taxon>eudicotyledons</taxon>
        <taxon>Gunneridae</taxon>
        <taxon>Pentapetalae</taxon>
        <taxon>rosids</taxon>
        <taxon>fabids</taxon>
        <taxon>Malpighiales</taxon>
        <taxon>Rhizophoraceae</taxon>
        <taxon>Rhizophora</taxon>
    </lineage>
</organism>
<reference evidence="1" key="1">
    <citation type="submission" date="2018-02" db="EMBL/GenBank/DDBJ databases">
        <title>Rhizophora mucronata_Transcriptome.</title>
        <authorList>
            <person name="Meera S.P."/>
            <person name="Sreeshan A."/>
            <person name="Augustine A."/>
        </authorList>
    </citation>
    <scope>NUCLEOTIDE SEQUENCE</scope>
    <source>
        <tissue evidence="1">Leaf</tissue>
    </source>
</reference>
<proteinExistence type="predicted"/>
<dbReference type="AlphaFoldDB" id="A0A2P2QX67"/>
<accession>A0A2P2QX67</accession>
<sequence length="42" mass="4641">MTEHGIPKGSDKSLGLSKVTVMREFEDKSRGKVKSNASYTQI</sequence>
<evidence type="ECO:0000313" key="1">
    <source>
        <dbReference type="EMBL" id="MBX71596.1"/>
    </source>
</evidence>
<name>A0A2P2QX67_RHIMU</name>
<dbReference type="EMBL" id="GGEC01091112">
    <property type="protein sequence ID" value="MBX71596.1"/>
    <property type="molecule type" value="Transcribed_RNA"/>
</dbReference>
<protein>
    <submittedName>
        <fullName evidence="1">Uncharacterized protein</fullName>
    </submittedName>
</protein>